<evidence type="ECO:0000256" key="2">
    <source>
        <dbReference type="ARBA" id="ARBA00006674"/>
    </source>
</evidence>
<dbReference type="Pfam" id="PF17403">
    <property type="entry name" value="Nrap_D2"/>
    <property type="match status" value="1"/>
</dbReference>
<name>A0ABR4A0W7_9LECA</name>
<accession>A0ABR4A0W7</accession>
<feature type="domain" description="Nrap protein" evidence="8">
    <location>
        <begin position="174"/>
        <end position="316"/>
    </location>
</feature>
<gene>
    <name evidence="14" type="ORF">N7G274_007849</name>
</gene>
<evidence type="ECO:0000259" key="9">
    <source>
        <dbReference type="Pfam" id="PF17403"/>
    </source>
</evidence>
<keyword evidence="15" id="KW-1185">Reference proteome</keyword>
<reference evidence="14 15" key="1">
    <citation type="submission" date="2024-09" db="EMBL/GenBank/DDBJ databases">
        <title>Rethinking Asexuality: The Enigmatic Case of Functional Sexual Genes in Lepraria (Stereocaulaceae).</title>
        <authorList>
            <person name="Doellman M."/>
            <person name="Sun Y."/>
            <person name="Barcenas-Pena A."/>
            <person name="Lumbsch H.T."/>
            <person name="Grewe F."/>
        </authorList>
    </citation>
    <scope>NUCLEOTIDE SEQUENCE [LARGE SCALE GENOMIC DNA]</scope>
    <source>
        <strain evidence="14 15">Mercado 3170</strain>
    </source>
</reference>
<dbReference type="InterPro" id="IPR035368">
    <property type="entry name" value="Nrap_D3"/>
</dbReference>
<dbReference type="InterPro" id="IPR035371">
    <property type="entry name" value="Nrap_D6"/>
</dbReference>
<feature type="domain" description="Nrap protein" evidence="12">
    <location>
        <begin position="840"/>
        <end position="997"/>
    </location>
</feature>
<dbReference type="Pfam" id="PF17405">
    <property type="entry name" value="Nrap_D4"/>
    <property type="match status" value="1"/>
</dbReference>
<comment type="caution">
    <text evidence="14">The sequence shown here is derived from an EMBL/GenBank/DDBJ whole genome shotgun (WGS) entry which is preliminary data.</text>
</comment>
<dbReference type="InterPro" id="IPR035367">
    <property type="entry name" value="Nrap_D2"/>
</dbReference>
<dbReference type="PANTHER" id="PTHR17972:SF0">
    <property type="entry name" value="NUCLEOLAR PROTEIN 6"/>
    <property type="match status" value="1"/>
</dbReference>
<dbReference type="InterPro" id="IPR035082">
    <property type="entry name" value="Nrap_D1"/>
</dbReference>
<sequence length="1134" mass="127119">MVPPAYKKRKRSPLPSHNGDREPSHIQDSGALFEQQSKVADKMASTRSSLAAQNDTRSPSTLTPCSIYHSNLFQLQVDELLLKVRSHEGRMANAENALRKLKTIIERIPNREPRSILQAEREQHESHTVRIPFPNPQPKTDAKFTLAYSKPANINVVGSYARKTAIQTEDQLGIDLAVTMPLSIFQDKDYLNYRYFHKRAYYLACLATAIEEAEECTFVIKYMYQHGNHLQPVINVSPGTGDDDFSRSNCQISIVLAANGAMFPMSKTLPDKNCVRTKTEEANTSDSLAIPTPFYNASLRSECSSLAYLKFLHGASLQSIGFANACVLGSVWLRQRGMRASLSGGGFGAFEWACMMALLLQGGGHKGKPVLSKGYSSYQLFKATLKFLAMTDLVAKPLLIKAEFVDVTASEHPVLFDGARGMNILYKMTPWSYAMLRHDARSTLDLFDDPLSDHFHACFIASFNDPKQKFGSIILLPLRQIRPSASRTTDAISEGMAFCGQAYQALKTGLGDRVSLIDIKPPEKPAWSPMNSKQHTTRTSRIQVGLLLNPEQSNRTVDRGPSAEDKEKAAAFRKFWGEKAELRRFKDGSIQESLIWPQKDPQKTVLEQVVTYIIRRHLGEEAFSGSNFIREPLECLLPYQSITSAEARAVHQPGMTGFEPLMTAFEILEKAIRSLKGLPLQIRQISPAHPQLCYTSTRVPILNPSQCQMDPANVHVQFEGSNRWPDVIEAVQRTKIAFLLKMGEILEEATPNLSARLGLENTDRKMLNNAFVDIIYPSGAFFRLRVHQEGELHLLERTLRDGSHTQAGRDEAGSAISTYKRNFVHAPLHTQALRNLSTRFPLLSPCIRLMKTWLDSHLLSTHISDELIELLTIRTFKHPVPGYPPDGTMPAFLRTLAFVAKWDWRSEPLIVDCSKEEKMDSKAINDIQFRFEALRKLDPARNRVAIFAASNIDPKGVTWTELGPPNMIAARFTSLARAATALAKEQGLAFEPEALFVPSMTDYDFVIYLAPKFTMGQHGAEKAVEPVFKNLQTRTQEDRSRLGFNPVRMYVDELRKLYGNNVVFFYNSQGGSVIAGLWNPQTGPRPWRIGVPYNTTPLASSGDGEDYVSINKHTTLHDIARLGGDMLLRIEVKQ</sequence>
<evidence type="ECO:0000259" key="10">
    <source>
        <dbReference type="Pfam" id="PF17404"/>
    </source>
</evidence>
<keyword evidence="5" id="KW-0690">Ribosome biogenesis</keyword>
<dbReference type="PANTHER" id="PTHR17972">
    <property type="entry name" value="NUCLEOLAR RNA-ASSOCIATED PROTEIN"/>
    <property type="match status" value="1"/>
</dbReference>
<dbReference type="Pfam" id="PF03813">
    <property type="entry name" value="Nrap"/>
    <property type="match status" value="1"/>
</dbReference>
<feature type="domain" description="Nrap protein" evidence="10">
    <location>
        <begin position="485"/>
        <end position="618"/>
    </location>
</feature>
<proteinExistence type="inferred from homology"/>
<dbReference type="Proteomes" id="UP001590950">
    <property type="component" value="Unassembled WGS sequence"/>
</dbReference>
<evidence type="ECO:0000259" key="12">
    <source>
        <dbReference type="Pfam" id="PF17406"/>
    </source>
</evidence>
<keyword evidence="4 5" id="KW-0539">Nucleus</keyword>
<dbReference type="Pfam" id="PF17404">
    <property type="entry name" value="Nrap_D3"/>
    <property type="match status" value="1"/>
</dbReference>
<evidence type="ECO:0000256" key="1">
    <source>
        <dbReference type="ARBA" id="ARBA00004604"/>
    </source>
</evidence>
<comment type="subcellular location">
    <subcellularLocation>
        <location evidence="1 5">Nucleus</location>
        <location evidence="1 5">Nucleolus</location>
    </subcellularLocation>
</comment>
<feature type="compositionally biased region" description="Basic residues" evidence="7">
    <location>
        <begin position="1"/>
        <end position="12"/>
    </location>
</feature>
<dbReference type="EMBL" id="JBEFKJ010000025">
    <property type="protein sequence ID" value="KAL2039577.1"/>
    <property type="molecule type" value="Genomic_DNA"/>
</dbReference>
<evidence type="ECO:0000259" key="13">
    <source>
        <dbReference type="Pfam" id="PF17407"/>
    </source>
</evidence>
<organism evidence="14 15">
    <name type="scientific">Stereocaulon virgatum</name>
    <dbReference type="NCBI Taxonomy" id="373712"/>
    <lineage>
        <taxon>Eukaryota</taxon>
        <taxon>Fungi</taxon>
        <taxon>Dikarya</taxon>
        <taxon>Ascomycota</taxon>
        <taxon>Pezizomycotina</taxon>
        <taxon>Lecanoromycetes</taxon>
        <taxon>OSLEUM clade</taxon>
        <taxon>Lecanoromycetidae</taxon>
        <taxon>Lecanorales</taxon>
        <taxon>Lecanorineae</taxon>
        <taxon>Stereocaulaceae</taxon>
        <taxon>Stereocaulon</taxon>
    </lineage>
</organism>
<feature type="domain" description="Nrap protein" evidence="11">
    <location>
        <begin position="644"/>
        <end position="838"/>
    </location>
</feature>
<feature type="region of interest" description="Disordered" evidence="7">
    <location>
        <begin position="1"/>
        <end position="60"/>
    </location>
</feature>
<feature type="coiled-coil region" evidence="6">
    <location>
        <begin position="77"/>
        <end position="104"/>
    </location>
</feature>
<keyword evidence="5" id="KW-0687">Ribonucleoprotein</keyword>
<evidence type="ECO:0000313" key="14">
    <source>
        <dbReference type="EMBL" id="KAL2039577.1"/>
    </source>
</evidence>
<dbReference type="Gene3D" id="1.10.1410.10">
    <property type="match status" value="1"/>
</dbReference>
<evidence type="ECO:0000256" key="3">
    <source>
        <dbReference type="ARBA" id="ARBA00022884"/>
    </source>
</evidence>
<protein>
    <recommendedName>
        <fullName evidence="5">U3 small nucleolar RNA-associated protein 22</fullName>
    </recommendedName>
</protein>
<dbReference type="Pfam" id="PF17406">
    <property type="entry name" value="Nrap_D5"/>
    <property type="match status" value="1"/>
</dbReference>
<evidence type="ECO:0000256" key="4">
    <source>
        <dbReference type="ARBA" id="ARBA00023242"/>
    </source>
</evidence>
<dbReference type="InterPro" id="IPR005554">
    <property type="entry name" value="NOL6/Upt22"/>
</dbReference>
<evidence type="ECO:0000256" key="5">
    <source>
        <dbReference type="RuleBase" id="RU364032"/>
    </source>
</evidence>
<evidence type="ECO:0000259" key="11">
    <source>
        <dbReference type="Pfam" id="PF17405"/>
    </source>
</evidence>
<dbReference type="Gene3D" id="3.30.70.3030">
    <property type="match status" value="1"/>
</dbReference>
<feature type="domain" description="Nrap protein" evidence="9">
    <location>
        <begin position="322"/>
        <end position="461"/>
    </location>
</feature>
<feature type="domain" description="Nrap protein" evidence="13">
    <location>
        <begin position="1001"/>
        <end position="1130"/>
    </location>
</feature>
<evidence type="ECO:0000256" key="7">
    <source>
        <dbReference type="SAM" id="MobiDB-lite"/>
    </source>
</evidence>
<dbReference type="Pfam" id="PF17407">
    <property type="entry name" value="Nrap_D6"/>
    <property type="match status" value="1"/>
</dbReference>
<keyword evidence="6" id="KW-0175">Coiled coil</keyword>
<evidence type="ECO:0000259" key="8">
    <source>
        <dbReference type="Pfam" id="PF03813"/>
    </source>
</evidence>
<comment type="similarity">
    <text evidence="2 5">Belongs to the NRAP family.</text>
</comment>
<keyword evidence="5" id="KW-0698">rRNA processing</keyword>
<dbReference type="InterPro" id="IPR035369">
    <property type="entry name" value="Nrap_D4"/>
</dbReference>
<keyword evidence="3 5" id="KW-0694">RNA-binding</keyword>
<dbReference type="InterPro" id="IPR035370">
    <property type="entry name" value="Nrap_D5"/>
</dbReference>
<evidence type="ECO:0000256" key="6">
    <source>
        <dbReference type="SAM" id="Coils"/>
    </source>
</evidence>
<evidence type="ECO:0000313" key="15">
    <source>
        <dbReference type="Proteomes" id="UP001590950"/>
    </source>
</evidence>
<feature type="compositionally biased region" description="Polar residues" evidence="7">
    <location>
        <begin position="45"/>
        <end position="60"/>
    </location>
</feature>